<evidence type="ECO:0000256" key="5">
    <source>
        <dbReference type="ARBA" id="ARBA00023176"/>
    </source>
</evidence>
<dbReference type="OrthoDB" id="10259133at2759"/>
<dbReference type="PANTHER" id="PTHR10529">
    <property type="entry name" value="AP COMPLEX SUBUNIT MU"/>
    <property type="match status" value="1"/>
</dbReference>
<keyword evidence="5" id="KW-0168">Coated pit</keyword>
<dbReference type="PROSITE" id="PS51072">
    <property type="entry name" value="MHD"/>
    <property type="match status" value="1"/>
</dbReference>
<dbReference type="Pfam" id="PF01217">
    <property type="entry name" value="Clat_adaptor_s"/>
    <property type="match status" value="1"/>
</dbReference>
<evidence type="ECO:0000256" key="1">
    <source>
        <dbReference type="ARBA" id="ARBA00004277"/>
    </source>
</evidence>
<dbReference type="GO" id="GO:0030131">
    <property type="term" value="C:clathrin adaptor complex"/>
    <property type="evidence" value="ECO:0007669"/>
    <property type="project" value="UniProtKB-UniRule"/>
</dbReference>
<evidence type="ECO:0000259" key="7">
    <source>
        <dbReference type="PROSITE" id="PS51072"/>
    </source>
</evidence>
<gene>
    <name evidence="8" type="primary">AP4M1</name>
</gene>
<dbReference type="PIRSF" id="PIRSF005992">
    <property type="entry name" value="Clathrin_mu"/>
    <property type="match status" value="1"/>
</dbReference>
<dbReference type="InterPro" id="IPR022775">
    <property type="entry name" value="AP_mu_sigma_su"/>
</dbReference>
<evidence type="ECO:0000256" key="6">
    <source>
        <dbReference type="PIRNR" id="PIRNR005992"/>
    </source>
</evidence>
<dbReference type="Pfam" id="PF00928">
    <property type="entry name" value="Adap_comp_sub"/>
    <property type="match status" value="1"/>
</dbReference>
<dbReference type="SUPFAM" id="SSF49447">
    <property type="entry name" value="Second domain of Mu2 adaptin subunit (ap50) of ap2 adaptor"/>
    <property type="match status" value="1"/>
</dbReference>
<evidence type="ECO:0000256" key="2">
    <source>
        <dbReference type="ARBA" id="ARBA00022448"/>
    </source>
</evidence>
<dbReference type="Gene3D" id="2.60.40.1170">
    <property type="entry name" value="Mu homology domain, subdomain B"/>
    <property type="match status" value="2"/>
</dbReference>
<dbReference type="EMBL" id="HAAD01005974">
    <property type="protein sequence ID" value="CDG72206.1"/>
    <property type="molecule type" value="mRNA"/>
</dbReference>
<keyword evidence="2 6" id="KW-0813">Transport</keyword>
<dbReference type="InterPro" id="IPR036168">
    <property type="entry name" value="AP2_Mu_C_sf"/>
</dbReference>
<dbReference type="GO" id="GO:0016192">
    <property type="term" value="P:vesicle-mediated transport"/>
    <property type="evidence" value="ECO:0007669"/>
    <property type="project" value="InterPro"/>
</dbReference>
<dbReference type="InterPro" id="IPR028565">
    <property type="entry name" value="MHD"/>
</dbReference>
<dbReference type="GO" id="GO:0005905">
    <property type="term" value="C:clathrin-coated pit"/>
    <property type="evidence" value="ECO:0007669"/>
    <property type="project" value="UniProtKB-KW"/>
</dbReference>
<keyword evidence="4" id="KW-0472">Membrane</keyword>
<comment type="subcellular location">
    <subcellularLocation>
        <location evidence="1">Membrane</location>
        <location evidence="1">Coated pit</location>
        <topology evidence="1">Peripheral membrane protein</topology>
        <orientation evidence="1">Cytoplasmic side</orientation>
    </subcellularLocation>
</comment>
<dbReference type="FunFam" id="3.30.450.60:FF:000002">
    <property type="entry name" value="AP-2 complex subunit mu, putative"/>
    <property type="match status" value="1"/>
</dbReference>
<feature type="domain" description="MHD" evidence="7">
    <location>
        <begin position="176"/>
        <end position="428"/>
    </location>
</feature>
<comment type="similarity">
    <text evidence="6">Belongs to the adaptor complexes medium subunit family.</text>
</comment>
<dbReference type="OMA" id="DYGYIQN"/>
<evidence type="ECO:0000256" key="3">
    <source>
        <dbReference type="ARBA" id="ARBA00022927"/>
    </source>
</evidence>
<dbReference type="Gene3D" id="3.30.450.60">
    <property type="match status" value="1"/>
</dbReference>
<keyword evidence="3 6" id="KW-0653">Protein transport</keyword>
<reference evidence="8" key="1">
    <citation type="journal article" date="2013" name="Genome Biol. Evol.">
        <title>Punctuated emergences of genetic and phenotypic innovations in eumetazoan, bilaterian, euteleostome, and hominidae ancestors.</title>
        <authorList>
            <person name="Wenger Y."/>
            <person name="Galliot B."/>
        </authorList>
    </citation>
    <scope>NUCLEOTIDE SEQUENCE</scope>
    <source>
        <tissue evidence="8">Whole animals</tissue>
    </source>
</reference>
<protein>
    <submittedName>
        <fullName evidence="8">AP-4 complex subunit mu-1</fullName>
    </submittedName>
</protein>
<sequence length="429" mass="48994">MFSQLFIMSARGDTIAFRDFRGGLTRESPEIFYKNVKSNSRSHSPFISIEEKHFIYIQRSGLYFVCVTTDNIAPVFALEFLNKLVNLCKEYCGELSEVSIQSNFALIYELLDEILDFGFPQNTSTDLLHNFIFNQPLCFNKRTELIGSGLFGGEKRHIPNSSANRSVLELNRSDSKNEIFLDVLEKLVVLISPNGSVIRSEINGCINIKSFISGSADISIILSENVVFCNMTDFVSNSLVIDEYTFHEAVNTELFEQNRQISFKSFRGELTVLDYHIYSNSNRPLKLHPFMEVINNSEIRLRLKLVCDIATTHGATNITVCVNVPKSTSRVLHESSDIIEYDSKEGFVKWNIKRIPGGGEKLCYIKFLMPSVTLANQKEIGPVSLYFEIPSYVCSKLQIKSLRVQCHSIQQPKQWIRYITHTDSYVFRL</sequence>
<name>T2MJE3_HYDVU</name>
<dbReference type="GO" id="GO:0006886">
    <property type="term" value="P:intracellular protein transport"/>
    <property type="evidence" value="ECO:0007669"/>
    <property type="project" value="UniProtKB-UniRule"/>
</dbReference>
<dbReference type="InterPro" id="IPR001392">
    <property type="entry name" value="Clathrin_mu"/>
</dbReference>
<evidence type="ECO:0000256" key="4">
    <source>
        <dbReference type="ARBA" id="ARBA00023136"/>
    </source>
</evidence>
<dbReference type="InterPro" id="IPR011012">
    <property type="entry name" value="Longin-like_dom_sf"/>
</dbReference>
<dbReference type="KEGG" id="hmg:100213412"/>
<dbReference type="SUPFAM" id="SSF64356">
    <property type="entry name" value="SNARE-like"/>
    <property type="match status" value="1"/>
</dbReference>
<dbReference type="AlphaFoldDB" id="T2MJE3"/>
<dbReference type="PRINTS" id="PR00314">
    <property type="entry name" value="CLATHRINADPT"/>
</dbReference>
<proteinExistence type="evidence at transcript level"/>
<accession>T2MJE3</accession>
<evidence type="ECO:0000313" key="8">
    <source>
        <dbReference type="EMBL" id="CDG72206.1"/>
    </source>
</evidence>
<dbReference type="InterPro" id="IPR050431">
    <property type="entry name" value="Adaptor_comp_med_subunit"/>
</dbReference>
<organism evidence="8">
    <name type="scientific">Hydra vulgaris</name>
    <name type="common">Hydra</name>
    <name type="synonym">Hydra attenuata</name>
    <dbReference type="NCBI Taxonomy" id="6087"/>
    <lineage>
        <taxon>Eukaryota</taxon>
        <taxon>Metazoa</taxon>
        <taxon>Cnidaria</taxon>
        <taxon>Hydrozoa</taxon>
        <taxon>Hydroidolina</taxon>
        <taxon>Anthoathecata</taxon>
        <taxon>Aplanulata</taxon>
        <taxon>Hydridae</taxon>
        <taxon>Hydra</taxon>
    </lineage>
</organism>